<keyword evidence="2" id="KW-1185">Reference proteome</keyword>
<protein>
    <submittedName>
        <fullName evidence="1">Uncharacterized protein</fullName>
    </submittedName>
</protein>
<accession>A0ACC0KA48</accession>
<comment type="caution">
    <text evidence="1">The sequence shown here is derived from an EMBL/GenBank/DDBJ whole genome shotgun (WGS) entry which is preliminary data.</text>
</comment>
<name>A0ACC0KA48_CHOFU</name>
<organism evidence="1 2">
    <name type="scientific">Choristoneura fumiferana</name>
    <name type="common">Spruce budworm moth</name>
    <name type="synonym">Archips fumiferana</name>
    <dbReference type="NCBI Taxonomy" id="7141"/>
    <lineage>
        <taxon>Eukaryota</taxon>
        <taxon>Metazoa</taxon>
        <taxon>Ecdysozoa</taxon>
        <taxon>Arthropoda</taxon>
        <taxon>Hexapoda</taxon>
        <taxon>Insecta</taxon>
        <taxon>Pterygota</taxon>
        <taxon>Neoptera</taxon>
        <taxon>Endopterygota</taxon>
        <taxon>Lepidoptera</taxon>
        <taxon>Glossata</taxon>
        <taxon>Ditrysia</taxon>
        <taxon>Tortricoidea</taxon>
        <taxon>Tortricidae</taxon>
        <taxon>Tortricinae</taxon>
        <taxon>Choristoneura</taxon>
    </lineage>
</organism>
<sequence length="103" mass="11971">MQRGGKLEAHMQSLKDLDSVLEELIQWLMGLENTLLSLEAEPLPESIELLEGLIEDHKELMEHAQKRQTEVDRVCKAYQCPMKLSASESSDEFRFSFDLDRKY</sequence>
<reference evidence="1 2" key="1">
    <citation type="journal article" date="2022" name="Genome Biol. Evol.">
        <title>The Spruce Budworm Genome: Reconstructing the Evolutionary History of Antifreeze Proteins.</title>
        <authorList>
            <person name="Beliveau C."/>
            <person name="Gagne P."/>
            <person name="Picq S."/>
            <person name="Vernygora O."/>
            <person name="Keeling C.I."/>
            <person name="Pinkney K."/>
            <person name="Doucet D."/>
            <person name="Wen F."/>
            <person name="Johnston J.S."/>
            <person name="Maaroufi H."/>
            <person name="Boyle B."/>
            <person name="Laroche J."/>
            <person name="Dewar K."/>
            <person name="Juretic N."/>
            <person name="Blackburn G."/>
            <person name="Nisole A."/>
            <person name="Brunet B."/>
            <person name="Brandao M."/>
            <person name="Lumley L."/>
            <person name="Duan J."/>
            <person name="Quan G."/>
            <person name="Lucarotti C.J."/>
            <person name="Roe A.D."/>
            <person name="Sperling F.A.H."/>
            <person name="Levesque R.C."/>
            <person name="Cusson M."/>
        </authorList>
    </citation>
    <scope>NUCLEOTIDE SEQUENCE [LARGE SCALE GENOMIC DNA]</scope>
    <source>
        <strain evidence="1">Glfc:IPQL:Cfum</strain>
    </source>
</reference>
<proteinExistence type="predicted"/>
<evidence type="ECO:0000313" key="1">
    <source>
        <dbReference type="EMBL" id="KAI8432886.1"/>
    </source>
</evidence>
<dbReference type="Proteomes" id="UP001064048">
    <property type="component" value="Chromosome 24"/>
</dbReference>
<dbReference type="EMBL" id="CM046124">
    <property type="protein sequence ID" value="KAI8432886.1"/>
    <property type="molecule type" value="Genomic_DNA"/>
</dbReference>
<evidence type="ECO:0000313" key="2">
    <source>
        <dbReference type="Proteomes" id="UP001064048"/>
    </source>
</evidence>
<gene>
    <name evidence="1" type="ORF">MSG28_013812</name>
</gene>